<dbReference type="PANTHER" id="PTHR15071:SF0">
    <property type="entry name" value="MANNOSE 6-PHOSPHATE RECEPTOR-LIKE PROTEIN 1"/>
    <property type="match status" value="1"/>
</dbReference>
<dbReference type="EMBL" id="BPLQ01003678">
    <property type="protein sequence ID" value="GIY02471.1"/>
    <property type="molecule type" value="Genomic_DNA"/>
</dbReference>
<dbReference type="GO" id="GO:0005802">
    <property type="term" value="C:trans-Golgi network"/>
    <property type="evidence" value="ECO:0007669"/>
    <property type="project" value="TreeGrafter"/>
</dbReference>
<dbReference type="SUPFAM" id="SSF50911">
    <property type="entry name" value="Mannose 6-phosphate receptor domain"/>
    <property type="match status" value="1"/>
</dbReference>
<feature type="signal peptide" evidence="10">
    <location>
        <begin position="1"/>
        <end position="37"/>
    </location>
</feature>
<evidence type="ECO:0000256" key="7">
    <source>
        <dbReference type="ARBA" id="ARBA00023157"/>
    </source>
</evidence>
<comment type="subcellular location">
    <subcellularLocation>
        <location evidence="1">Endomembrane system</location>
    </subcellularLocation>
</comment>
<keyword evidence="6 9" id="KW-0472">Membrane</keyword>
<dbReference type="InterPro" id="IPR044865">
    <property type="entry name" value="MRH_dom"/>
</dbReference>
<keyword evidence="2" id="KW-0813">Transport</keyword>
<evidence type="ECO:0000256" key="10">
    <source>
        <dbReference type="SAM" id="SignalP"/>
    </source>
</evidence>
<evidence type="ECO:0000256" key="3">
    <source>
        <dbReference type="ARBA" id="ARBA00022692"/>
    </source>
</evidence>
<organism evidence="12 13">
    <name type="scientific">Caerostris darwini</name>
    <dbReference type="NCBI Taxonomy" id="1538125"/>
    <lineage>
        <taxon>Eukaryota</taxon>
        <taxon>Metazoa</taxon>
        <taxon>Ecdysozoa</taxon>
        <taxon>Arthropoda</taxon>
        <taxon>Chelicerata</taxon>
        <taxon>Arachnida</taxon>
        <taxon>Araneae</taxon>
        <taxon>Araneomorphae</taxon>
        <taxon>Entelegynae</taxon>
        <taxon>Araneoidea</taxon>
        <taxon>Araneidae</taxon>
        <taxon>Caerostris</taxon>
    </lineage>
</organism>
<gene>
    <name evidence="12" type="primary">AVEN_251002_1</name>
    <name evidence="12" type="ORF">CDAR_369831</name>
</gene>
<keyword evidence="7" id="KW-1015">Disulfide bond</keyword>
<dbReference type="PANTHER" id="PTHR15071">
    <property type="entry name" value="MANNOSE-6-PHOSPHATE RECEPTOR FAMILY MEMBER"/>
    <property type="match status" value="1"/>
</dbReference>
<evidence type="ECO:0000256" key="9">
    <source>
        <dbReference type="SAM" id="Phobius"/>
    </source>
</evidence>
<evidence type="ECO:0000256" key="8">
    <source>
        <dbReference type="ARBA" id="ARBA00023180"/>
    </source>
</evidence>
<evidence type="ECO:0000256" key="1">
    <source>
        <dbReference type="ARBA" id="ARBA00004308"/>
    </source>
</evidence>
<evidence type="ECO:0000259" key="11">
    <source>
        <dbReference type="PROSITE" id="PS51914"/>
    </source>
</evidence>
<name>A0AAV4Q2V9_9ARAC</name>
<keyword evidence="13" id="KW-1185">Reference proteome</keyword>
<dbReference type="PROSITE" id="PS51914">
    <property type="entry name" value="MRH"/>
    <property type="match status" value="1"/>
</dbReference>
<accession>A0AAV4Q2V9</accession>
<feature type="chain" id="PRO_5043416612" description="MRH domain-containing protein" evidence="10">
    <location>
        <begin position="38"/>
        <end position="250"/>
    </location>
</feature>
<protein>
    <recommendedName>
        <fullName evidence="11">MRH domain-containing protein</fullName>
    </recommendedName>
</protein>
<reference evidence="12 13" key="1">
    <citation type="submission" date="2021-06" db="EMBL/GenBank/DDBJ databases">
        <title>Caerostris darwini draft genome.</title>
        <authorList>
            <person name="Kono N."/>
            <person name="Arakawa K."/>
        </authorList>
    </citation>
    <scope>NUCLEOTIDE SEQUENCE [LARGE SCALE GENOMIC DNA]</scope>
</reference>
<keyword evidence="4 10" id="KW-0732">Signal</keyword>
<proteinExistence type="predicted"/>
<dbReference type="Proteomes" id="UP001054837">
    <property type="component" value="Unassembled WGS sequence"/>
</dbReference>
<keyword evidence="8" id="KW-0325">Glycoprotein</keyword>
<dbReference type="GO" id="GO:0010008">
    <property type="term" value="C:endosome membrane"/>
    <property type="evidence" value="ECO:0007669"/>
    <property type="project" value="UniProtKB-SubCell"/>
</dbReference>
<dbReference type="Gene3D" id="2.70.130.10">
    <property type="entry name" value="Mannose-6-phosphate receptor binding domain"/>
    <property type="match status" value="1"/>
</dbReference>
<comment type="caution">
    <text evidence="12">The sequence shown here is derived from an EMBL/GenBank/DDBJ whole genome shotgun (WGS) entry which is preliminary data.</text>
</comment>
<dbReference type="Pfam" id="PF02157">
    <property type="entry name" value="Man-6-P_recep"/>
    <property type="match status" value="1"/>
</dbReference>
<feature type="domain" description="MRH" evidence="11">
    <location>
        <begin position="39"/>
        <end position="173"/>
    </location>
</feature>
<feature type="transmembrane region" description="Helical" evidence="9">
    <location>
        <begin position="183"/>
        <end position="203"/>
    </location>
</feature>
<dbReference type="AlphaFoldDB" id="A0AAV4Q2V9"/>
<evidence type="ECO:0000256" key="6">
    <source>
        <dbReference type="ARBA" id="ARBA00023136"/>
    </source>
</evidence>
<evidence type="ECO:0000313" key="12">
    <source>
        <dbReference type="EMBL" id="GIY02471.1"/>
    </source>
</evidence>
<dbReference type="InterPro" id="IPR028927">
    <property type="entry name" value="Man-6-P_rcpt"/>
</dbReference>
<keyword evidence="5 9" id="KW-1133">Transmembrane helix</keyword>
<keyword evidence="3 9" id="KW-0812">Transmembrane</keyword>
<evidence type="ECO:0000256" key="4">
    <source>
        <dbReference type="ARBA" id="ARBA00022729"/>
    </source>
</evidence>
<evidence type="ECO:0000313" key="13">
    <source>
        <dbReference type="Proteomes" id="UP001054837"/>
    </source>
</evidence>
<sequence length="250" mass="27900">MVIESLPRNMSFFSFSSNFLSCISCFVLVCLTKLAASQDDCRHTFSNGSVIDLTSLGYHNDPRWKNIKPVLPANFTYSYSPCFKFSIGKCENVNVCQISANKEEYYNCGNKIFFDGNGNNGTTFARYITVEDRETTVTLICSPADVVPRLNVTGEVSTKKYSMTLFSRCACADLCRENHLSTGSVLVILLMIGVSLYLVLGIIHSSLTRGAHGWELIPHHEFWADFPLLVKDGCVFVMSGCKPETAYERI</sequence>
<evidence type="ECO:0000256" key="2">
    <source>
        <dbReference type="ARBA" id="ARBA00022448"/>
    </source>
</evidence>
<evidence type="ECO:0000256" key="5">
    <source>
        <dbReference type="ARBA" id="ARBA00022989"/>
    </source>
</evidence>
<dbReference type="GO" id="GO:0000139">
    <property type="term" value="C:Golgi membrane"/>
    <property type="evidence" value="ECO:0007669"/>
    <property type="project" value="UniProtKB-SubCell"/>
</dbReference>
<dbReference type="InterPro" id="IPR009011">
    <property type="entry name" value="Man6P_isomerase_rcpt-bd_dom_sf"/>
</dbReference>